<sequence length="261" mass="28279">MSKKPPAKPVNDLIRFWAAQQEEKAAKTEPVSRSPRRPLSPTATTSTPSSPKGSEPLSPRSWINNSPFGSNVANVPPPLSPTQPLPPPMPIVIEKSSMVNKSKISERLNDIFGSNIDNNEGKNANIKSDTSKIDTAKDNNSSTADLKTVTTQKDRGRITPVENPFSPKNSSFGDLGSPTRTVPPKDISFLTKSREAKTQVQREAIPQAKKVSNLVSQFEKAVTPPTSPTALSPVKRFNTIPDPMNSSSKPITQLVLPPVKQ</sequence>
<gene>
    <name evidence="1" type="ORF">RPERSI_LOCUS24222</name>
</gene>
<evidence type="ECO:0000313" key="2">
    <source>
        <dbReference type="Proteomes" id="UP000789920"/>
    </source>
</evidence>
<comment type="caution">
    <text evidence="1">The sequence shown here is derived from an EMBL/GenBank/DDBJ whole genome shotgun (WGS) entry which is preliminary data.</text>
</comment>
<dbReference type="EMBL" id="CAJVQC010077307">
    <property type="protein sequence ID" value="CAG8815443.1"/>
    <property type="molecule type" value="Genomic_DNA"/>
</dbReference>
<keyword evidence="2" id="KW-1185">Reference proteome</keyword>
<evidence type="ECO:0000313" key="1">
    <source>
        <dbReference type="EMBL" id="CAG8815443.1"/>
    </source>
</evidence>
<name>A0ACA9RZV3_9GLOM</name>
<protein>
    <submittedName>
        <fullName evidence="1">6876_t:CDS:1</fullName>
    </submittedName>
</protein>
<dbReference type="Proteomes" id="UP000789920">
    <property type="component" value="Unassembled WGS sequence"/>
</dbReference>
<organism evidence="1 2">
    <name type="scientific">Racocetra persica</name>
    <dbReference type="NCBI Taxonomy" id="160502"/>
    <lineage>
        <taxon>Eukaryota</taxon>
        <taxon>Fungi</taxon>
        <taxon>Fungi incertae sedis</taxon>
        <taxon>Mucoromycota</taxon>
        <taxon>Glomeromycotina</taxon>
        <taxon>Glomeromycetes</taxon>
        <taxon>Diversisporales</taxon>
        <taxon>Gigasporaceae</taxon>
        <taxon>Racocetra</taxon>
    </lineage>
</organism>
<reference evidence="1" key="1">
    <citation type="submission" date="2021-06" db="EMBL/GenBank/DDBJ databases">
        <authorList>
            <person name="Kallberg Y."/>
            <person name="Tangrot J."/>
            <person name="Rosling A."/>
        </authorList>
    </citation>
    <scope>NUCLEOTIDE SEQUENCE</scope>
    <source>
        <strain evidence="1">MA461A</strain>
    </source>
</reference>
<accession>A0ACA9RZV3</accession>
<feature type="non-terminal residue" evidence="1">
    <location>
        <position position="261"/>
    </location>
</feature>
<proteinExistence type="predicted"/>